<dbReference type="AlphaFoldDB" id="A0AA39X850"/>
<name>A0AA39X850_9PEZI</name>
<dbReference type="Proteomes" id="UP001174934">
    <property type="component" value="Unassembled WGS sequence"/>
</dbReference>
<protein>
    <submittedName>
        <fullName evidence="2">Uncharacterized protein</fullName>
    </submittedName>
</protein>
<proteinExistence type="predicted"/>
<dbReference type="PANTHER" id="PTHR42815:SF2">
    <property type="entry name" value="FAD-BINDING, PUTATIVE (AFU_ORTHOLOGUE AFUA_6G07600)-RELATED"/>
    <property type="match status" value="1"/>
</dbReference>
<organism evidence="2 3">
    <name type="scientific">Bombardia bombarda</name>
    <dbReference type="NCBI Taxonomy" id="252184"/>
    <lineage>
        <taxon>Eukaryota</taxon>
        <taxon>Fungi</taxon>
        <taxon>Dikarya</taxon>
        <taxon>Ascomycota</taxon>
        <taxon>Pezizomycotina</taxon>
        <taxon>Sordariomycetes</taxon>
        <taxon>Sordariomycetidae</taxon>
        <taxon>Sordariales</taxon>
        <taxon>Lasiosphaeriaceae</taxon>
        <taxon>Bombardia</taxon>
    </lineage>
</organism>
<dbReference type="PANTHER" id="PTHR42815">
    <property type="entry name" value="FAD-BINDING, PUTATIVE (AFU_ORTHOLOGUE AFUA_6G07600)-RELATED"/>
    <property type="match status" value="1"/>
</dbReference>
<evidence type="ECO:0000313" key="2">
    <source>
        <dbReference type="EMBL" id="KAK0629086.1"/>
    </source>
</evidence>
<evidence type="ECO:0000313" key="3">
    <source>
        <dbReference type="Proteomes" id="UP001174934"/>
    </source>
</evidence>
<comment type="caution">
    <text evidence="2">The sequence shown here is derived from an EMBL/GenBank/DDBJ whole genome shotgun (WGS) entry which is preliminary data.</text>
</comment>
<sequence>MAATTSAHTNPHGWHQGEAAVHHLLKVPTTTSRQNPTSAGLPPQYAYRTAGYPLVAVGTLDAHGRPWTSLWGGERGVARPVAQGVLALESLVDRVNDPAVQALFGGDGGELVDGVRQLQEQDGSGGKMMSGLGIDLEARTRLKLAGRMAVGDLEGRPDGDGDEGGGGLRG</sequence>
<feature type="region of interest" description="Disordered" evidence="1">
    <location>
        <begin position="151"/>
        <end position="170"/>
    </location>
</feature>
<gene>
    <name evidence="2" type="ORF">B0T17DRAFT_614913</name>
</gene>
<keyword evidence="3" id="KW-1185">Reference proteome</keyword>
<evidence type="ECO:0000256" key="1">
    <source>
        <dbReference type="SAM" id="MobiDB-lite"/>
    </source>
</evidence>
<dbReference type="EMBL" id="JAULSR010000002">
    <property type="protein sequence ID" value="KAK0629086.1"/>
    <property type="molecule type" value="Genomic_DNA"/>
</dbReference>
<reference evidence="2" key="1">
    <citation type="submission" date="2023-06" db="EMBL/GenBank/DDBJ databases">
        <title>Genome-scale phylogeny and comparative genomics of the fungal order Sordariales.</title>
        <authorList>
            <consortium name="Lawrence Berkeley National Laboratory"/>
            <person name="Hensen N."/>
            <person name="Bonometti L."/>
            <person name="Westerberg I."/>
            <person name="Brannstrom I.O."/>
            <person name="Guillou S."/>
            <person name="Cros-Aarteil S."/>
            <person name="Calhoun S."/>
            <person name="Haridas S."/>
            <person name="Kuo A."/>
            <person name="Mondo S."/>
            <person name="Pangilinan J."/>
            <person name="Riley R."/>
            <person name="LaButti K."/>
            <person name="Andreopoulos B."/>
            <person name="Lipzen A."/>
            <person name="Chen C."/>
            <person name="Yanf M."/>
            <person name="Daum C."/>
            <person name="Ng V."/>
            <person name="Clum A."/>
            <person name="Steindorff A."/>
            <person name="Ohm R."/>
            <person name="Martin F."/>
            <person name="Silar P."/>
            <person name="Natvig D."/>
            <person name="Lalanne C."/>
            <person name="Gautier V."/>
            <person name="Ament-velasquez S.L."/>
            <person name="Kruys A."/>
            <person name="Hutchinson M.I."/>
            <person name="Powell A.J."/>
            <person name="Barry K."/>
            <person name="Miller A.N."/>
            <person name="Grigoriev I.V."/>
            <person name="Debuchy R."/>
            <person name="Gladieux P."/>
            <person name="Thoren M.H."/>
            <person name="Johannesson H."/>
        </authorList>
    </citation>
    <scope>NUCLEOTIDE SEQUENCE</scope>
    <source>
        <strain evidence="2">SMH3391-2</strain>
    </source>
</reference>
<accession>A0AA39X850</accession>